<feature type="compositionally biased region" description="Basic and acidic residues" evidence="1">
    <location>
        <begin position="51"/>
        <end position="64"/>
    </location>
</feature>
<dbReference type="PANTHER" id="PTHR33840:SF1">
    <property type="entry name" value="TLE1 PHOSPHOLIPASE DOMAIN-CONTAINING PROTEIN"/>
    <property type="match status" value="1"/>
</dbReference>
<dbReference type="InterPro" id="IPR018712">
    <property type="entry name" value="Tle1-like_cat"/>
</dbReference>
<dbReference type="AlphaFoldDB" id="A0AAD6ZCH1"/>
<dbReference type="Proteomes" id="UP001218218">
    <property type="component" value="Unassembled WGS sequence"/>
</dbReference>
<evidence type="ECO:0000313" key="3">
    <source>
        <dbReference type="EMBL" id="KAJ7315060.1"/>
    </source>
</evidence>
<protein>
    <recommendedName>
        <fullName evidence="2">T6SS Phospholipase effector Tle1-like catalytic domain-containing protein</fullName>
    </recommendedName>
</protein>
<dbReference type="Pfam" id="PF09994">
    <property type="entry name" value="T6SS_Tle1-like_cat"/>
    <property type="match status" value="1"/>
</dbReference>
<proteinExistence type="predicted"/>
<feature type="region of interest" description="Disordered" evidence="1">
    <location>
        <begin position="1"/>
        <end position="67"/>
    </location>
</feature>
<organism evidence="3 4">
    <name type="scientific">Mycena albidolilacea</name>
    <dbReference type="NCBI Taxonomy" id="1033008"/>
    <lineage>
        <taxon>Eukaryota</taxon>
        <taxon>Fungi</taxon>
        <taxon>Dikarya</taxon>
        <taxon>Basidiomycota</taxon>
        <taxon>Agaricomycotina</taxon>
        <taxon>Agaricomycetes</taxon>
        <taxon>Agaricomycetidae</taxon>
        <taxon>Agaricales</taxon>
        <taxon>Marasmiineae</taxon>
        <taxon>Mycenaceae</taxon>
        <taxon>Mycena</taxon>
    </lineage>
</organism>
<evidence type="ECO:0000259" key="2">
    <source>
        <dbReference type="Pfam" id="PF09994"/>
    </source>
</evidence>
<sequence>MSLDAGPSSETTGDCAGGVINRNQHSTTTQNLVNAKGPPRNEQPTFGAPGHADDQAKRGGEQPRRPTKCGCTCQLNCNCTCTCVHPEHRVCRTTPSCHAKENAGHRVSRNLVLPINGTSNQFGIYNTNVVALHGRVLASCDANQKKYYNYGIGTYISHHNRASSKYWRQKVDNALDLPFAFKFKSIILKAYHWLCETYREGDKVFLFGFSRRTYQVRTLVRMIETIGLIHAGNDQIITFFVLLKPTNVVVTNTEYQRIRNLLSKTQRQINRQGRRNRQKLQEILFQGRSNPLCRCLPLPLTSSAEHIYTFRHALALDEHRVKFLPEYVDRGCSHAAASEIGNLTDVKEVWFAGIHSDIGGGLEENISLNISSVPLLWM</sequence>
<feature type="compositionally biased region" description="Polar residues" evidence="1">
    <location>
        <begin position="21"/>
        <end position="33"/>
    </location>
</feature>
<evidence type="ECO:0000256" key="1">
    <source>
        <dbReference type="SAM" id="MobiDB-lite"/>
    </source>
</evidence>
<gene>
    <name evidence="3" type="ORF">DFH08DRAFT_755614</name>
</gene>
<evidence type="ECO:0000313" key="4">
    <source>
        <dbReference type="Proteomes" id="UP001218218"/>
    </source>
</evidence>
<keyword evidence="4" id="KW-1185">Reference proteome</keyword>
<name>A0AAD6ZCH1_9AGAR</name>
<feature type="domain" description="T6SS Phospholipase effector Tle1-like catalytic" evidence="2">
    <location>
        <begin position="109"/>
        <end position="378"/>
    </location>
</feature>
<accession>A0AAD6ZCH1</accession>
<comment type="caution">
    <text evidence="3">The sequence shown here is derived from an EMBL/GenBank/DDBJ whole genome shotgun (WGS) entry which is preliminary data.</text>
</comment>
<dbReference type="PANTHER" id="PTHR33840">
    <property type="match status" value="1"/>
</dbReference>
<reference evidence="3" key="1">
    <citation type="submission" date="2023-03" db="EMBL/GenBank/DDBJ databases">
        <title>Massive genome expansion in bonnet fungi (Mycena s.s.) driven by repeated elements and novel gene families across ecological guilds.</title>
        <authorList>
            <consortium name="Lawrence Berkeley National Laboratory"/>
            <person name="Harder C.B."/>
            <person name="Miyauchi S."/>
            <person name="Viragh M."/>
            <person name="Kuo A."/>
            <person name="Thoen E."/>
            <person name="Andreopoulos B."/>
            <person name="Lu D."/>
            <person name="Skrede I."/>
            <person name="Drula E."/>
            <person name="Henrissat B."/>
            <person name="Morin E."/>
            <person name="Kohler A."/>
            <person name="Barry K."/>
            <person name="LaButti K."/>
            <person name="Morin E."/>
            <person name="Salamov A."/>
            <person name="Lipzen A."/>
            <person name="Mereny Z."/>
            <person name="Hegedus B."/>
            <person name="Baldrian P."/>
            <person name="Stursova M."/>
            <person name="Weitz H."/>
            <person name="Taylor A."/>
            <person name="Grigoriev I.V."/>
            <person name="Nagy L.G."/>
            <person name="Martin F."/>
            <person name="Kauserud H."/>
        </authorList>
    </citation>
    <scope>NUCLEOTIDE SEQUENCE</scope>
    <source>
        <strain evidence="3">CBHHK002</strain>
    </source>
</reference>
<dbReference type="EMBL" id="JARIHO010000064">
    <property type="protein sequence ID" value="KAJ7315060.1"/>
    <property type="molecule type" value="Genomic_DNA"/>
</dbReference>